<dbReference type="Proteomes" id="UP001370758">
    <property type="component" value="Unassembled WGS sequence"/>
</dbReference>
<sequence>MGSNLHRDINTPVRPLREHSIPSISDNILIFRTIQPCEQHVGPVIDCRTSGHKEDRLRNVLASVSCERGSPISWGCAAQPLLVPEAVDAVSSLKLPVICWCWFAAFYSMRPECT</sequence>
<organism evidence="1 2">
    <name type="scientific">Arthrobotrys musiformis</name>
    <dbReference type="NCBI Taxonomy" id="47236"/>
    <lineage>
        <taxon>Eukaryota</taxon>
        <taxon>Fungi</taxon>
        <taxon>Dikarya</taxon>
        <taxon>Ascomycota</taxon>
        <taxon>Pezizomycotina</taxon>
        <taxon>Orbiliomycetes</taxon>
        <taxon>Orbiliales</taxon>
        <taxon>Orbiliaceae</taxon>
        <taxon>Arthrobotrys</taxon>
    </lineage>
</organism>
<evidence type="ECO:0000313" key="2">
    <source>
        <dbReference type="Proteomes" id="UP001370758"/>
    </source>
</evidence>
<evidence type="ECO:0000313" key="1">
    <source>
        <dbReference type="EMBL" id="KAK6498929.1"/>
    </source>
</evidence>
<keyword evidence="2" id="KW-1185">Reference proteome</keyword>
<accession>A0AAV9VYQ6</accession>
<name>A0AAV9VYQ6_9PEZI</name>
<reference evidence="1 2" key="1">
    <citation type="submission" date="2023-08" db="EMBL/GenBank/DDBJ databases">
        <authorList>
            <person name="Palmer J.M."/>
        </authorList>
    </citation>
    <scope>NUCLEOTIDE SEQUENCE [LARGE SCALE GENOMIC DNA]</scope>
    <source>
        <strain evidence="1 2">TWF481</strain>
    </source>
</reference>
<comment type="caution">
    <text evidence="1">The sequence shown here is derived from an EMBL/GenBank/DDBJ whole genome shotgun (WGS) entry which is preliminary data.</text>
</comment>
<gene>
    <name evidence="1" type="ORF">TWF481_011500</name>
</gene>
<protein>
    <submittedName>
        <fullName evidence="1">Uncharacterized protein</fullName>
    </submittedName>
</protein>
<dbReference type="AlphaFoldDB" id="A0AAV9VYQ6"/>
<dbReference type="EMBL" id="JAVHJL010000008">
    <property type="protein sequence ID" value="KAK6498929.1"/>
    <property type="molecule type" value="Genomic_DNA"/>
</dbReference>
<proteinExistence type="predicted"/>